<evidence type="ECO:0000256" key="1">
    <source>
        <dbReference type="ARBA" id="ARBA00004442"/>
    </source>
</evidence>
<comment type="similarity">
    <text evidence="2">Belongs to the outer membrane factor (OMF) (TC 1.B.17) family.</text>
</comment>
<dbReference type="GO" id="GO:0009279">
    <property type="term" value="C:cell outer membrane"/>
    <property type="evidence" value="ECO:0007669"/>
    <property type="project" value="UniProtKB-SubCell"/>
</dbReference>
<keyword evidence="3" id="KW-0813">Transport</keyword>
<protein>
    <submittedName>
        <fullName evidence="9">TolC family protein</fullName>
    </submittedName>
</protein>
<evidence type="ECO:0000256" key="4">
    <source>
        <dbReference type="ARBA" id="ARBA00022452"/>
    </source>
</evidence>
<evidence type="ECO:0000256" key="5">
    <source>
        <dbReference type="ARBA" id="ARBA00022692"/>
    </source>
</evidence>
<dbReference type="InterPro" id="IPR051906">
    <property type="entry name" value="TolC-like"/>
</dbReference>
<proteinExistence type="inferred from homology"/>
<dbReference type="Gene3D" id="1.20.1600.10">
    <property type="entry name" value="Outer membrane efflux proteins (OEP)"/>
    <property type="match status" value="1"/>
</dbReference>
<dbReference type="EMBL" id="JAOZEV010000017">
    <property type="protein sequence ID" value="MCV9934103.1"/>
    <property type="molecule type" value="Genomic_DNA"/>
</dbReference>
<evidence type="ECO:0000256" key="3">
    <source>
        <dbReference type="ARBA" id="ARBA00022448"/>
    </source>
</evidence>
<dbReference type="GO" id="GO:1990281">
    <property type="term" value="C:efflux pump complex"/>
    <property type="evidence" value="ECO:0007669"/>
    <property type="project" value="TreeGrafter"/>
</dbReference>
<keyword evidence="5" id="KW-0812">Transmembrane</keyword>
<dbReference type="Pfam" id="PF02321">
    <property type="entry name" value="OEP"/>
    <property type="match status" value="2"/>
</dbReference>
<reference evidence="9" key="1">
    <citation type="submission" date="2022-10" db="EMBL/GenBank/DDBJ databases">
        <title>Two novel species of Flavobacterium.</title>
        <authorList>
            <person name="Liu Q."/>
            <person name="Xin Y.-H."/>
        </authorList>
    </citation>
    <scope>NUCLEOTIDE SEQUENCE</scope>
    <source>
        <strain evidence="9">LS1R47</strain>
    </source>
</reference>
<dbReference type="SUPFAM" id="SSF56954">
    <property type="entry name" value="Outer membrane efflux proteins (OEP)"/>
    <property type="match status" value="1"/>
</dbReference>
<feature type="chain" id="PRO_5040719457" evidence="8">
    <location>
        <begin position="24"/>
        <end position="448"/>
    </location>
</feature>
<keyword evidence="4" id="KW-1134">Transmembrane beta strand</keyword>
<dbReference type="InterPro" id="IPR003423">
    <property type="entry name" value="OMP_efflux"/>
</dbReference>
<sequence length="448" mass="50749">MKKNILYIIMLLLLIGSSNQLQAQKRELSLTDALEMAKQGNKTLQVQTLEEMHSREKTRETKGGLLPNISANAAYSHYFDKQQIFLPGSFAGTNKAVQDVAVGGRNTYNGFLSLNQPIYAPGIHRLTKAAVINEKIENEKTAKLKSQVALQVSTKYFDILMMNQQLNLLKQSLQRNIKALNDSRSLFAQGRGLKADTLRSFIAVENLKSSASYLNNNIDVSSIELKRLIGMEDPDEIKLSDNLDFDHKTNQSEFYNVDEALKIAETNRNDVNIQELTINFQQKKLQAAKAELLPQLSLIGQYQLQAQADNMNLDNYTWPRTSFLGLQLSVPIFNGNRNNSLINQENIRVQQEKIRLIDLKDGIKTELAIIISKWKEAITQLDIHQTTVKSAELNYQMMEDRFKNGLGSRLELTDAELALTQSKINYLNAVYNLRVLHVELQHALGLLK</sequence>
<evidence type="ECO:0000256" key="8">
    <source>
        <dbReference type="SAM" id="SignalP"/>
    </source>
</evidence>
<comment type="caution">
    <text evidence="9">The sequence shown here is derived from an EMBL/GenBank/DDBJ whole genome shotgun (WGS) entry which is preliminary data.</text>
</comment>
<dbReference type="Proteomes" id="UP001151133">
    <property type="component" value="Unassembled WGS sequence"/>
</dbReference>
<feature type="signal peptide" evidence="8">
    <location>
        <begin position="1"/>
        <end position="23"/>
    </location>
</feature>
<dbReference type="AlphaFoldDB" id="A0A9X3HNG9"/>
<evidence type="ECO:0000256" key="6">
    <source>
        <dbReference type="ARBA" id="ARBA00023136"/>
    </source>
</evidence>
<keyword evidence="8" id="KW-0732">Signal</keyword>
<comment type="subcellular location">
    <subcellularLocation>
        <location evidence="1">Cell outer membrane</location>
    </subcellularLocation>
</comment>
<evidence type="ECO:0000313" key="10">
    <source>
        <dbReference type="Proteomes" id="UP001151133"/>
    </source>
</evidence>
<keyword evidence="6" id="KW-0472">Membrane</keyword>
<keyword evidence="10" id="KW-1185">Reference proteome</keyword>
<keyword evidence="7" id="KW-0998">Cell outer membrane</keyword>
<dbReference type="PANTHER" id="PTHR30026">
    <property type="entry name" value="OUTER MEMBRANE PROTEIN TOLC"/>
    <property type="match status" value="1"/>
</dbReference>
<dbReference type="PANTHER" id="PTHR30026:SF20">
    <property type="entry name" value="OUTER MEMBRANE PROTEIN TOLC"/>
    <property type="match status" value="1"/>
</dbReference>
<dbReference type="GO" id="GO:0015562">
    <property type="term" value="F:efflux transmembrane transporter activity"/>
    <property type="evidence" value="ECO:0007669"/>
    <property type="project" value="InterPro"/>
</dbReference>
<dbReference type="RefSeq" id="WP_264288293.1">
    <property type="nucleotide sequence ID" value="NZ_JAOZEV010000017.1"/>
</dbReference>
<evidence type="ECO:0000313" key="9">
    <source>
        <dbReference type="EMBL" id="MCV9934103.1"/>
    </source>
</evidence>
<dbReference type="GO" id="GO:0015288">
    <property type="term" value="F:porin activity"/>
    <property type="evidence" value="ECO:0007669"/>
    <property type="project" value="TreeGrafter"/>
</dbReference>
<evidence type="ECO:0000256" key="2">
    <source>
        <dbReference type="ARBA" id="ARBA00007613"/>
    </source>
</evidence>
<evidence type="ECO:0000256" key="7">
    <source>
        <dbReference type="ARBA" id="ARBA00023237"/>
    </source>
</evidence>
<accession>A0A9X3HNG9</accession>
<name>A0A9X3HNG9_9FLAO</name>
<gene>
    <name evidence="9" type="ORF">OIU80_17615</name>
</gene>
<organism evidence="9 10">
    <name type="scientific">Flavobacterium frigoritolerans</name>
    <dbReference type="NCBI Taxonomy" id="2987686"/>
    <lineage>
        <taxon>Bacteria</taxon>
        <taxon>Pseudomonadati</taxon>
        <taxon>Bacteroidota</taxon>
        <taxon>Flavobacteriia</taxon>
        <taxon>Flavobacteriales</taxon>
        <taxon>Flavobacteriaceae</taxon>
        <taxon>Flavobacterium</taxon>
    </lineage>
</organism>